<dbReference type="GO" id="GO:0016328">
    <property type="term" value="C:lateral plasma membrane"/>
    <property type="evidence" value="ECO:0007669"/>
    <property type="project" value="UniProtKB-SubCell"/>
</dbReference>
<evidence type="ECO:0000256" key="1">
    <source>
        <dbReference type="ARBA" id="ARBA00004124"/>
    </source>
</evidence>
<evidence type="ECO:0000256" key="5">
    <source>
        <dbReference type="ARBA" id="ARBA00022427"/>
    </source>
</evidence>
<name>A0A6P0CA81_9RHOB</name>
<keyword evidence="7" id="KW-1003">Cell membrane</keyword>
<keyword evidence="9" id="KW-0130">Cell adhesion</keyword>
<evidence type="ECO:0000313" key="16">
    <source>
        <dbReference type="EMBL" id="NEK22048.1"/>
    </source>
</evidence>
<comment type="caution">
    <text evidence="16">The sequence shown here is derived from an EMBL/GenBank/DDBJ whole genome shotgun (WGS) entry which is preliminary data.</text>
</comment>
<dbReference type="InterPro" id="IPR018490">
    <property type="entry name" value="cNMP-bd_dom_sf"/>
</dbReference>
<dbReference type="Gene3D" id="2.60.120.10">
    <property type="entry name" value="Jelly Rolls"/>
    <property type="match status" value="1"/>
</dbReference>
<dbReference type="RefSeq" id="WP_164352980.1">
    <property type="nucleotide sequence ID" value="NZ_JAABNT010000003.1"/>
</dbReference>
<dbReference type="InterPro" id="IPR055272">
    <property type="entry name" value="POPDC1-3_dom"/>
</dbReference>
<keyword evidence="10" id="KW-0965">Cell junction</keyword>
<keyword evidence="13" id="KW-0325">Glycoprotein</keyword>
<comment type="subcellular location">
    <subcellularLocation>
        <location evidence="3">Cell junction</location>
        <location evidence="3">Tight junction</location>
    </subcellularLocation>
    <subcellularLocation>
        <location evidence="1">Lateral cell membrane</location>
    </subcellularLocation>
    <subcellularLocation>
        <location evidence="2">Membrane</location>
        <topology evidence="2">Multi-pass membrane protein</topology>
    </subcellularLocation>
</comment>
<evidence type="ECO:0000259" key="15">
    <source>
        <dbReference type="PROSITE" id="PS50042"/>
    </source>
</evidence>
<dbReference type="GO" id="GO:0005923">
    <property type="term" value="C:bicellular tight junction"/>
    <property type="evidence" value="ECO:0007669"/>
    <property type="project" value="UniProtKB-SubCell"/>
</dbReference>
<dbReference type="EMBL" id="JAABNT010000003">
    <property type="protein sequence ID" value="NEK22048.1"/>
    <property type="molecule type" value="Genomic_DNA"/>
</dbReference>
<reference evidence="16 17" key="1">
    <citation type="submission" date="2020-01" db="EMBL/GenBank/DDBJ databases">
        <title>Sulfitobacter sediminilitoris sp. nov., isolated from a tidal flat.</title>
        <authorList>
            <person name="Park S."/>
            <person name="Yoon J.-H."/>
        </authorList>
    </citation>
    <scope>NUCLEOTIDE SEQUENCE [LARGE SCALE GENOMIC DNA]</scope>
    <source>
        <strain evidence="16 17">JBTF-M27</strain>
    </source>
</reference>
<sequence>MPAIYNYFTSAEVFVHIATICYVLGLLTRKELILRIFLLLGTTFYILYYFYITQSPLWDAIAASVLIGAANIVVIWRIIRERSTVGMSEEMLSLYRSFPNFNPGQFRKMMQLARIVRNCDESLLLDEGVAPGKLFLTISPGFNVIRGTQHAELDPGTFLGEISFLLGGGATATVVARQGSDYVVWNTDALEKMMEKSPAMANAITVLLNKDIARKLAVSFPTRATSMLPSNVT</sequence>
<dbReference type="Proteomes" id="UP000468591">
    <property type="component" value="Unassembled WGS sequence"/>
</dbReference>
<dbReference type="PROSITE" id="PS50042">
    <property type="entry name" value="CNMP_BINDING_3"/>
    <property type="match status" value="1"/>
</dbReference>
<dbReference type="PANTHER" id="PTHR12101:SF17">
    <property type="entry name" value="BLOOD VESSEL EPICARDIAL SUBSTANCE"/>
    <property type="match status" value="1"/>
</dbReference>
<keyword evidence="17" id="KW-1185">Reference proteome</keyword>
<evidence type="ECO:0000256" key="4">
    <source>
        <dbReference type="ARBA" id="ARBA00007146"/>
    </source>
</evidence>
<keyword evidence="11 14" id="KW-1133">Transmembrane helix</keyword>
<feature type="domain" description="Cyclic nucleotide-binding" evidence="15">
    <location>
        <begin position="97"/>
        <end position="194"/>
    </location>
</feature>
<evidence type="ECO:0000256" key="7">
    <source>
        <dbReference type="ARBA" id="ARBA00022475"/>
    </source>
</evidence>
<keyword evidence="8 14" id="KW-0812">Transmembrane</keyword>
<evidence type="ECO:0000256" key="8">
    <source>
        <dbReference type="ARBA" id="ARBA00022692"/>
    </source>
</evidence>
<dbReference type="GO" id="GO:0007155">
    <property type="term" value="P:cell adhesion"/>
    <property type="evidence" value="ECO:0007669"/>
    <property type="project" value="UniProtKB-KW"/>
</dbReference>
<keyword evidence="6" id="KW-0217">Developmental protein</keyword>
<gene>
    <name evidence="16" type="ORF">GV827_06495</name>
</gene>
<proteinExistence type="inferred from homology"/>
<dbReference type="Pfam" id="PF04831">
    <property type="entry name" value="POPDC1-3"/>
    <property type="match status" value="1"/>
</dbReference>
<protein>
    <recommendedName>
        <fullName evidence="15">Cyclic nucleotide-binding domain-containing protein</fullName>
    </recommendedName>
</protein>
<evidence type="ECO:0000256" key="11">
    <source>
        <dbReference type="ARBA" id="ARBA00022989"/>
    </source>
</evidence>
<evidence type="ECO:0000256" key="3">
    <source>
        <dbReference type="ARBA" id="ARBA00004435"/>
    </source>
</evidence>
<evidence type="ECO:0000256" key="10">
    <source>
        <dbReference type="ARBA" id="ARBA00022949"/>
    </source>
</evidence>
<dbReference type="PANTHER" id="PTHR12101">
    <property type="entry name" value="POPEYE DOMAIN CONTAINING PROTEIN"/>
    <property type="match status" value="1"/>
</dbReference>
<dbReference type="SUPFAM" id="SSF51206">
    <property type="entry name" value="cAMP-binding domain-like"/>
    <property type="match status" value="1"/>
</dbReference>
<comment type="similarity">
    <text evidence="4">Belongs to the popeye family.</text>
</comment>
<keyword evidence="12 14" id="KW-0472">Membrane</keyword>
<keyword evidence="5" id="KW-0796">Tight junction</keyword>
<evidence type="ECO:0000256" key="14">
    <source>
        <dbReference type="SAM" id="Phobius"/>
    </source>
</evidence>
<dbReference type="AlphaFoldDB" id="A0A6P0CA81"/>
<evidence type="ECO:0000256" key="12">
    <source>
        <dbReference type="ARBA" id="ARBA00023136"/>
    </source>
</evidence>
<dbReference type="InterPro" id="IPR000595">
    <property type="entry name" value="cNMP-bd_dom"/>
</dbReference>
<organism evidence="16 17">
    <name type="scientific">Sulfitobacter sediminilitoris</name>
    <dbReference type="NCBI Taxonomy" id="2698830"/>
    <lineage>
        <taxon>Bacteria</taxon>
        <taxon>Pseudomonadati</taxon>
        <taxon>Pseudomonadota</taxon>
        <taxon>Alphaproteobacteria</taxon>
        <taxon>Rhodobacterales</taxon>
        <taxon>Roseobacteraceae</taxon>
        <taxon>Sulfitobacter</taxon>
    </lineage>
</organism>
<feature type="transmembrane region" description="Helical" evidence="14">
    <location>
        <begin position="32"/>
        <end position="51"/>
    </location>
</feature>
<evidence type="ECO:0000256" key="13">
    <source>
        <dbReference type="ARBA" id="ARBA00023180"/>
    </source>
</evidence>
<evidence type="ECO:0000256" key="6">
    <source>
        <dbReference type="ARBA" id="ARBA00022473"/>
    </source>
</evidence>
<evidence type="ECO:0000256" key="2">
    <source>
        <dbReference type="ARBA" id="ARBA00004141"/>
    </source>
</evidence>
<dbReference type="InterPro" id="IPR014710">
    <property type="entry name" value="RmlC-like_jellyroll"/>
</dbReference>
<dbReference type="InterPro" id="IPR006916">
    <property type="entry name" value="POPDC1-3"/>
</dbReference>
<evidence type="ECO:0000313" key="17">
    <source>
        <dbReference type="Proteomes" id="UP000468591"/>
    </source>
</evidence>
<accession>A0A6P0CA81</accession>
<dbReference type="GO" id="GO:0030552">
    <property type="term" value="F:cAMP binding"/>
    <property type="evidence" value="ECO:0007669"/>
    <property type="project" value="TreeGrafter"/>
</dbReference>
<feature type="transmembrane region" description="Helical" evidence="14">
    <location>
        <begin position="57"/>
        <end position="79"/>
    </location>
</feature>
<evidence type="ECO:0000256" key="9">
    <source>
        <dbReference type="ARBA" id="ARBA00022889"/>
    </source>
</evidence>
<feature type="transmembrane region" description="Helical" evidence="14">
    <location>
        <begin position="6"/>
        <end position="25"/>
    </location>
</feature>